<dbReference type="InterPro" id="IPR015424">
    <property type="entry name" value="PyrdxlP-dep_Trfase"/>
</dbReference>
<evidence type="ECO:0000313" key="4">
    <source>
        <dbReference type="EMBL" id="KPL90796.1"/>
    </source>
</evidence>
<keyword evidence="4" id="KW-0032">Aminotransferase</keyword>
<dbReference type="AlphaFoldDB" id="A0A0P6YF43"/>
<dbReference type="GO" id="GO:0030170">
    <property type="term" value="F:pyridoxal phosphate binding"/>
    <property type="evidence" value="ECO:0007669"/>
    <property type="project" value="TreeGrafter"/>
</dbReference>
<dbReference type="STRING" id="229921.ADN01_02235"/>
<feature type="active site" description="Proton acceptor" evidence="1">
    <location>
        <position position="184"/>
    </location>
</feature>
<protein>
    <submittedName>
        <fullName evidence="4">DegT/DnrJ/EryC1/StrS aminotransferase</fullName>
    </submittedName>
</protein>
<reference evidence="4 5" key="1">
    <citation type="submission" date="2015-07" db="EMBL/GenBank/DDBJ databases">
        <title>Genome sequence of Levilinea saccharolytica DSM 16555.</title>
        <authorList>
            <person name="Hemp J."/>
            <person name="Ward L.M."/>
            <person name="Pace L.A."/>
            <person name="Fischer W.W."/>
        </authorList>
    </citation>
    <scope>NUCLEOTIDE SEQUENCE [LARGE SCALE GENOMIC DNA]</scope>
    <source>
        <strain evidence="4 5">KIBI-1</strain>
    </source>
</reference>
<dbReference type="Pfam" id="PF01041">
    <property type="entry name" value="DegT_DnrJ_EryC1"/>
    <property type="match status" value="1"/>
</dbReference>
<dbReference type="SUPFAM" id="SSF53383">
    <property type="entry name" value="PLP-dependent transferases"/>
    <property type="match status" value="1"/>
</dbReference>
<dbReference type="PIRSF" id="PIRSF000390">
    <property type="entry name" value="PLP_StrS"/>
    <property type="match status" value="1"/>
</dbReference>
<dbReference type="InterPro" id="IPR000653">
    <property type="entry name" value="DegT/StrS_aminotransferase"/>
</dbReference>
<dbReference type="GO" id="GO:0000271">
    <property type="term" value="P:polysaccharide biosynthetic process"/>
    <property type="evidence" value="ECO:0007669"/>
    <property type="project" value="TreeGrafter"/>
</dbReference>
<evidence type="ECO:0000313" key="5">
    <source>
        <dbReference type="Proteomes" id="UP000050501"/>
    </source>
</evidence>
<dbReference type="OrthoDB" id="9810913at2"/>
<dbReference type="InterPro" id="IPR015422">
    <property type="entry name" value="PyrdxlP-dep_Trfase_small"/>
</dbReference>
<dbReference type="CDD" id="cd00616">
    <property type="entry name" value="AHBA_syn"/>
    <property type="match status" value="1"/>
</dbReference>
<evidence type="ECO:0000256" key="3">
    <source>
        <dbReference type="RuleBase" id="RU004508"/>
    </source>
</evidence>
<dbReference type="PANTHER" id="PTHR30244">
    <property type="entry name" value="TRANSAMINASE"/>
    <property type="match status" value="1"/>
</dbReference>
<feature type="modified residue" description="N6-(pyridoxal phosphate)lysine" evidence="2">
    <location>
        <position position="184"/>
    </location>
</feature>
<keyword evidence="5" id="KW-1185">Reference proteome</keyword>
<dbReference type="Gene3D" id="3.40.640.10">
    <property type="entry name" value="Type I PLP-dependent aspartate aminotransferase-like (Major domain)"/>
    <property type="match status" value="1"/>
</dbReference>
<accession>A0A0P6YF43</accession>
<keyword evidence="4" id="KW-0808">Transferase</keyword>
<gene>
    <name evidence="4" type="ORF">ADN01_02235</name>
</gene>
<dbReference type="RefSeq" id="WP_062417544.1">
    <property type="nucleotide sequence ID" value="NZ_DF967974.1"/>
</dbReference>
<organism evidence="4 5">
    <name type="scientific">Levilinea saccharolytica</name>
    <dbReference type="NCBI Taxonomy" id="229921"/>
    <lineage>
        <taxon>Bacteria</taxon>
        <taxon>Bacillati</taxon>
        <taxon>Chloroflexota</taxon>
        <taxon>Anaerolineae</taxon>
        <taxon>Anaerolineales</taxon>
        <taxon>Anaerolineaceae</taxon>
        <taxon>Levilinea</taxon>
    </lineage>
</organism>
<proteinExistence type="inferred from homology"/>
<dbReference type="GO" id="GO:0008483">
    <property type="term" value="F:transaminase activity"/>
    <property type="evidence" value="ECO:0007669"/>
    <property type="project" value="UniProtKB-KW"/>
</dbReference>
<dbReference type="Gene3D" id="3.90.1150.10">
    <property type="entry name" value="Aspartate Aminotransferase, domain 1"/>
    <property type="match status" value="1"/>
</dbReference>
<dbReference type="InterPro" id="IPR015421">
    <property type="entry name" value="PyrdxlP-dep_Trfase_major"/>
</dbReference>
<name>A0A0P6YF43_9CHLR</name>
<sequence length="379" mass="41843">MNWRIPLADLDLGAEEMAAVQEVLQSRWLTMGEKTQIFEHDFAQFSGAKHAIAVSNCTVGLHMACAAAGLGPGDEVIVPSLSFVATSNAVRYTGATPVFADVLSLDELTLSPQAAAACITPRTRAIILMHYGGYACRMEEFFRLAEEHHLTLIEDAAHAVGADWQGRALGTLGHIGCYSFFSNKNMTTGEGGMVVTQDDALAERLRLLRSHGMTSLTWDRHRGHAWSYDVVELGFNYRIDELRAAIGVVQLGKLPGNNHKRRELTREYHQRLQQSLPQVGLPFLGREEHSSCHLLPVILPEGTSRVRVMEAMKAAGIQTSIHYPPSHLFTYYRRIHPEHVPLPVTEAAAERELTLPLYPGMSTEDVSLVVDTLAEALRA</sequence>
<dbReference type="EMBL" id="LGCM01000009">
    <property type="protein sequence ID" value="KPL90796.1"/>
    <property type="molecule type" value="Genomic_DNA"/>
</dbReference>
<dbReference type="Proteomes" id="UP000050501">
    <property type="component" value="Unassembled WGS sequence"/>
</dbReference>
<dbReference type="PANTHER" id="PTHR30244:SF34">
    <property type="entry name" value="DTDP-4-AMINO-4,6-DIDEOXYGALACTOSE TRANSAMINASE"/>
    <property type="match status" value="1"/>
</dbReference>
<keyword evidence="2 3" id="KW-0663">Pyridoxal phosphate</keyword>
<evidence type="ECO:0000256" key="1">
    <source>
        <dbReference type="PIRSR" id="PIRSR000390-1"/>
    </source>
</evidence>
<comment type="caution">
    <text evidence="4">The sequence shown here is derived from an EMBL/GenBank/DDBJ whole genome shotgun (WGS) entry which is preliminary data.</text>
</comment>
<comment type="similarity">
    <text evidence="3">Belongs to the DegT/DnrJ/EryC1 family.</text>
</comment>
<dbReference type="PATRIC" id="fig|229921.5.peg.2454"/>
<evidence type="ECO:0000256" key="2">
    <source>
        <dbReference type="PIRSR" id="PIRSR000390-2"/>
    </source>
</evidence>